<evidence type="ECO:0000256" key="8">
    <source>
        <dbReference type="ARBA" id="ARBA00023235"/>
    </source>
</evidence>
<keyword evidence="5" id="KW-0067">ATP-binding</keyword>
<dbReference type="Proteomes" id="UP000266673">
    <property type="component" value="Unassembled WGS sequence"/>
</dbReference>
<evidence type="ECO:0000256" key="7">
    <source>
        <dbReference type="ARBA" id="ARBA00023125"/>
    </source>
</evidence>
<dbReference type="InterPro" id="IPR013506">
    <property type="entry name" value="Topo_IIA_bsu_dom2"/>
</dbReference>
<dbReference type="InterPro" id="IPR014721">
    <property type="entry name" value="Ribsml_uS5_D2-typ_fold_subgr"/>
</dbReference>
<keyword evidence="8" id="KW-0413">Isomerase</keyword>
<dbReference type="OrthoDB" id="276498at2759"/>
<reference evidence="10 11" key="1">
    <citation type="submission" date="2018-06" db="EMBL/GenBank/DDBJ databases">
        <title>Comparative genomics reveals the genomic features of Rhizophagus irregularis, R. cerebriforme, R. diaphanum and Gigaspora rosea, and their symbiotic lifestyle signature.</title>
        <authorList>
            <person name="Morin E."/>
            <person name="San Clemente H."/>
            <person name="Chen E.C.H."/>
            <person name="De La Providencia I."/>
            <person name="Hainaut M."/>
            <person name="Kuo A."/>
            <person name="Kohler A."/>
            <person name="Murat C."/>
            <person name="Tang N."/>
            <person name="Roy S."/>
            <person name="Loubradou J."/>
            <person name="Henrissat B."/>
            <person name="Grigoriev I.V."/>
            <person name="Corradi N."/>
            <person name="Roux C."/>
            <person name="Martin F.M."/>
        </authorList>
    </citation>
    <scope>NUCLEOTIDE SEQUENCE [LARGE SCALE GENOMIC DNA]</scope>
    <source>
        <strain evidence="10 11">DAOM 194757</strain>
    </source>
</reference>
<sequence length="129" mass="14891">MQRSTCDFLLFSVLCKWSFEVCKELVIKDNPNLEIEVSDILVGLTTLVSVRIKNPEFAGQTKGQLANREVREKTKRLTQELVSGFFQDNATTAKIIKEKIIDNAKLRLHLKDEQCVIDLLNKYNKQTKY</sequence>
<protein>
    <recommendedName>
        <fullName evidence="3">DNA topoisomerase (ATP-hydrolyzing)</fullName>
        <ecNumber evidence="3">5.6.2.2</ecNumber>
    </recommendedName>
</protein>
<evidence type="ECO:0000256" key="3">
    <source>
        <dbReference type="ARBA" id="ARBA00012895"/>
    </source>
</evidence>
<name>A0A397W782_9GLOM</name>
<dbReference type="GO" id="GO:0003918">
    <property type="term" value="F:DNA topoisomerase type II (double strand cut, ATP-hydrolyzing) activity"/>
    <property type="evidence" value="ECO:0007669"/>
    <property type="project" value="UniProtKB-EC"/>
</dbReference>
<comment type="caution">
    <text evidence="10">The sequence shown here is derived from an EMBL/GenBank/DDBJ whole genome shotgun (WGS) entry which is preliminary data.</text>
</comment>
<accession>A0A397W782</accession>
<evidence type="ECO:0000256" key="1">
    <source>
        <dbReference type="ARBA" id="ARBA00000185"/>
    </source>
</evidence>
<evidence type="ECO:0000256" key="6">
    <source>
        <dbReference type="ARBA" id="ARBA00023029"/>
    </source>
</evidence>
<gene>
    <name evidence="10" type="ORF">C2G38_2158577</name>
</gene>
<dbReference type="GO" id="GO:0003677">
    <property type="term" value="F:DNA binding"/>
    <property type="evidence" value="ECO:0007669"/>
    <property type="project" value="UniProtKB-KW"/>
</dbReference>
<evidence type="ECO:0000256" key="5">
    <source>
        <dbReference type="ARBA" id="ARBA00022840"/>
    </source>
</evidence>
<comment type="similarity">
    <text evidence="2">Belongs to the type II topoisomerase GyrB family.</text>
</comment>
<dbReference type="Pfam" id="PF00204">
    <property type="entry name" value="DNA_gyraseB"/>
    <property type="match status" value="1"/>
</dbReference>
<proteinExistence type="inferred from homology"/>
<organism evidence="10 11">
    <name type="scientific">Gigaspora rosea</name>
    <dbReference type="NCBI Taxonomy" id="44941"/>
    <lineage>
        <taxon>Eukaryota</taxon>
        <taxon>Fungi</taxon>
        <taxon>Fungi incertae sedis</taxon>
        <taxon>Mucoromycota</taxon>
        <taxon>Glomeromycotina</taxon>
        <taxon>Glomeromycetes</taxon>
        <taxon>Diversisporales</taxon>
        <taxon>Gigasporaceae</taxon>
        <taxon>Gigaspora</taxon>
    </lineage>
</organism>
<keyword evidence="11" id="KW-1185">Reference proteome</keyword>
<dbReference type="EMBL" id="QKWP01000074">
    <property type="protein sequence ID" value="RIB28163.1"/>
    <property type="molecule type" value="Genomic_DNA"/>
</dbReference>
<dbReference type="AlphaFoldDB" id="A0A397W782"/>
<evidence type="ECO:0000259" key="9">
    <source>
        <dbReference type="Pfam" id="PF00204"/>
    </source>
</evidence>
<dbReference type="EC" id="5.6.2.2" evidence="3"/>
<keyword evidence="7" id="KW-0238">DNA-binding</keyword>
<feature type="domain" description="DNA topoisomerase type IIA subunit B" evidence="9">
    <location>
        <begin position="28"/>
        <end position="111"/>
    </location>
</feature>
<dbReference type="InterPro" id="IPR020568">
    <property type="entry name" value="Ribosomal_Su5_D2-typ_SF"/>
</dbReference>
<evidence type="ECO:0000313" key="11">
    <source>
        <dbReference type="Proteomes" id="UP000266673"/>
    </source>
</evidence>
<comment type="catalytic activity">
    <reaction evidence="1">
        <text>ATP-dependent breakage, passage and rejoining of double-stranded DNA.</text>
        <dbReference type="EC" id="5.6.2.2"/>
    </reaction>
</comment>
<dbReference type="Gene3D" id="3.30.230.10">
    <property type="match status" value="1"/>
</dbReference>
<evidence type="ECO:0000313" key="10">
    <source>
        <dbReference type="EMBL" id="RIB28163.1"/>
    </source>
</evidence>
<evidence type="ECO:0000256" key="4">
    <source>
        <dbReference type="ARBA" id="ARBA00022741"/>
    </source>
</evidence>
<dbReference type="PANTHER" id="PTHR45866:SF1">
    <property type="entry name" value="DNA GYRASE SUBUNIT B, MITOCHONDRIAL"/>
    <property type="match status" value="1"/>
</dbReference>
<keyword evidence="4" id="KW-0547">Nucleotide-binding</keyword>
<dbReference type="SUPFAM" id="SSF54211">
    <property type="entry name" value="Ribosomal protein S5 domain 2-like"/>
    <property type="match status" value="1"/>
</dbReference>
<dbReference type="GO" id="GO:0006265">
    <property type="term" value="P:DNA topological change"/>
    <property type="evidence" value="ECO:0007669"/>
    <property type="project" value="InterPro"/>
</dbReference>
<evidence type="ECO:0000256" key="2">
    <source>
        <dbReference type="ARBA" id="ARBA00010708"/>
    </source>
</evidence>
<dbReference type="GO" id="GO:0005524">
    <property type="term" value="F:ATP binding"/>
    <property type="evidence" value="ECO:0007669"/>
    <property type="project" value="UniProtKB-KW"/>
</dbReference>
<dbReference type="PANTHER" id="PTHR45866">
    <property type="entry name" value="DNA GYRASE/TOPOISOMERASE SUBUNIT B"/>
    <property type="match status" value="1"/>
</dbReference>
<keyword evidence="6" id="KW-0799">Topoisomerase</keyword>